<proteinExistence type="predicted"/>
<evidence type="ECO:0000313" key="2">
    <source>
        <dbReference type="EMBL" id="GAA0175931.1"/>
    </source>
</evidence>
<reference evidence="2 3" key="1">
    <citation type="submission" date="2024-01" db="EMBL/GenBank/DDBJ databases">
        <title>The complete chloroplast genome sequence of Lithospermum erythrorhizon: insights into the phylogenetic relationship among Boraginaceae species and the maternal lineages of purple gromwells.</title>
        <authorList>
            <person name="Okada T."/>
            <person name="Watanabe K."/>
        </authorList>
    </citation>
    <scope>NUCLEOTIDE SEQUENCE [LARGE SCALE GENOMIC DNA]</scope>
</reference>
<dbReference type="CDD" id="cd01647">
    <property type="entry name" value="RT_LTR"/>
    <property type="match status" value="1"/>
</dbReference>
<comment type="caution">
    <text evidence="2">The sequence shown here is derived from an EMBL/GenBank/DDBJ whole genome shotgun (WGS) entry which is preliminary data.</text>
</comment>
<protein>
    <recommendedName>
        <fullName evidence="1">Reverse transcriptase domain-containing protein</fullName>
    </recommendedName>
</protein>
<dbReference type="AlphaFoldDB" id="A0AAV3RJJ1"/>
<dbReference type="Gene3D" id="3.30.70.270">
    <property type="match status" value="1"/>
</dbReference>
<name>A0AAV3RJJ1_LITER</name>
<dbReference type="PANTHER" id="PTHR24559">
    <property type="entry name" value="TRANSPOSON TY3-I GAG-POL POLYPROTEIN"/>
    <property type="match status" value="1"/>
</dbReference>
<feature type="domain" description="Reverse transcriptase" evidence="1">
    <location>
        <begin position="10"/>
        <end position="116"/>
    </location>
</feature>
<dbReference type="InterPro" id="IPR043502">
    <property type="entry name" value="DNA/RNA_pol_sf"/>
</dbReference>
<dbReference type="PANTHER" id="PTHR24559:SF444">
    <property type="entry name" value="REVERSE TRANSCRIPTASE DOMAIN-CONTAINING PROTEIN"/>
    <property type="match status" value="1"/>
</dbReference>
<organism evidence="2 3">
    <name type="scientific">Lithospermum erythrorhizon</name>
    <name type="common">Purple gromwell</name>
    <name type="synonym">Lithospermum officinale var. erythrorhizon</name>
    <dbReference type="NCBI Taxonomy" id="34254"/>
    <lineage>
        <taxon>Eukaryota</taxon>
        <taxon>Viridiplantae</taxon>
        <taxon>Streptophyta</taxon>
        <taxon>Embryophyta</taxon>
        <taxon>Tracheophyta</taxon>
        <taxon>Spermatophyta</taxon>
        <taxon>Magnoliopsida</taxon>
        <taxon>eudicotyledons</taxon>
        <taxon>Gunneridae</taxon>
        <taxon>Pentapetalae</taxon>
        <taxon>asterids</taxon>
        <taxon>lamiids</taxon>
        <taxon>Boraginales</taxon>
        <taxon>Boraginaceae</taxon>
        <taxon>Boraginoideae</taxon>
        <taxon>Lithospermeae</taxon>
        <taxon>Lithospermum</taxon>
    </lineage>
</organism>
<dbReference type="Proteomes" id="UP001454036">
    <property type="component" value="Unassembled WGS sequence"/>
</dbReference>
<sequence>MCTDFTSINKIFMAEEDVEKAAFVTEYGIYYWKVMAFGLRNVGATYQWMVNKVFSTQIGRNMEIYVDDMFVKSREGADHEANLRESFDNLSRYKVCVNPDKCVFGVTFGKFLGYMIS</sequence>
<dbReference type="Pfam" id="PF00078">
    <property type="entry name" value="RVT_1"/>
    <property type="match status" value="1"/>
</dbReference>
<accession>A0AAV3RJJ1</accession>
<dbReference type="InterPro" id="IPR043128">
    <property type="entry name" value="Rev_trsase/Diguanyl_cyclase"/>
</dbReference>
<evidence type="ECO:0000259" key="1">
    <source>
        <dbReference type="Pfam" id="PF00078"/>
    </source>
</evidence>
<gene>
    <name evidence="2" type="ORF">LIER_29020</name>
</gene>
<evidence type="ECO:0000313" key="3">
    <source>
        <dbReference type="Proteomes" id="UP001454036"/>
    </source>
</evidence>
<dbReference type="EMBL" id="BAABME010009847">
    <property type="protein sequence ID" value="GAA0175931.1"/>
    <property type="molecule type" value="Genomic_DNA"/>
</dbReference>
<dbReference type="InterPro" id="IPR053134">
    <property type="entry name" value="RNA-dir_DNA_polymerase"/>
</dbReference>
<keyword evidence="3" id="KW-1185">Reference proteome</keyword>
<dbReference type="InterPro" id="IPR000477">
    <property type="entry name" value="RT_dom"/>
</dbReference>
<dbReference type="SUPFAM" id="SSF56672">
    <property type="entry name" value="DNA/RNA polymerases"/>
    <property type="match status" value="1"/>
</dbReference>